<name>A0ABX2VS11_AJEDR</name>
<dbReference type="RefSeq" id="XP_045279735.1">
    <property type="nucleotide sequence ID" value="XM_045425658.1"/>
</dbReference>
<evidence type="ECO:0000313" key="3">
    <source>
        <dbReference type="Proteomes" id="UP000002039"/>
    </source>
</evidence>
<dbReference type="GeneID" id="69031315"/>
<keyword evidence="1" id="KW-1133">Transmembrane helix</keyword>
<sequence length="62" mass="7196">MTAKEAEEGEDMTMRVILPRLIDITVFIFNLAFLTVMKATVTPQRHLLTRKCQNKLFTVLQE</sequence>
<gene>
    <name evidence="2" type="ORF">BDCG_16423</name>
</gene>
<accession>A0ABX2VS11</accession>
<evidence type="ECO:0000313" key="2">
    <source>
        <dbReference type="EMBL" id="OAT00008.1"/>
    </source>
</evidence>
<feature type="transmembrane region" description="Helical" evidence="1">
    <location>
        <begin position="21"/>
        <end position="41"/>
    </location>
</feature>
<protein>
    <submittedName>
        <fullName evidence="2">Uncharacterized protein</fullName>
    </submittedName>
</protein>
<keyword evidence="1" id="KW-0812">Transmembrane</keyword>
<reference evidence="3" key="1">
    <citation type="journal article" date="2015" name="PLoS Genet.">
        <title>The dynamic genome and transcriptome of the human fungal pathogen Blastomyces and close relative Emmonsia.</title>
        <authorList>
            <person name="Munoz J.F."/>
            <person name="Gauthier G.M."/>
            <person name="Desjardins C.A."/>
            <person name="Gallo J.E."/>
            <person name="Holder J."/>
            <person name="Sullivan T.D."/>
            <person name="Marty A.J."/>
            <person name="Carmen J.C."/>
            <person name="Chen Z."/>
            <person name="Ding L."/>
            <person name="Gujja S."/>
            <person name="Magrini V."/>
            <person name="Misas E."/>
            <person name="Mitreva M."/>
            <person name="Priest M."/>
            <person name="Saif S."/>
            <person name="Whiston E.A."/>
            <person name="Young S."/>
            <person name="Zeng Q."/>
            <person name="Goldman W.E."/>
            <person name="Mardis E.R."/>
            <person name="Taylor J.W."/>
            <person name="McEwen J.G."/>
            <person name="Clay O.K."/>
            <person name="Klein B.S."/>
            <person name="Cuomo C.A."/>
        </authorList>
    </citation>
    <scope>NUCLEOTIDE SEQUENCE [LARGE SCALE GENOMIC DNA]</scope>
    <source>
        <strain evidence="3">ER-3 / ATCC MYA-2586</strain>
    </source>
</reference>
<keyword evidence="1" id="KW-0472">Membrane</keyword>
<keyword evidence="3" id="KW-1185">Reference proteome</keyword>
<evidence type="ECO:0000256" key="1">
    <source>
        <dbReference type="SAM" id="Phobius"/>
    </source>
</evidence>
<dbReference type="Proteomes" id="UP000002039">
    <property type="component" value="Unassembled WGS sequence"/>
</dbReference>
<dbReference type="EMBL" id="EQ999974">
    <property type="protein sequence ID" value="OAT00008.1"/>
    <property type="molecule type" value="Genomic_DNA"/>
</dbReference>
<organism evidence="2 3">
    <name type="scientific">Ajellomyces dermatitidis (strain ER-3 / ATCC MYA-2586)</name>
    <name type="common">Blastomyces dermatitidis</name>
    <dbReference type="NCBI Taxonomy" id="559297"/>
    <lineage>
        <taxon>Eukaryota</taxon>
        <taxon>Fungi</taxon>
        <taxon>Dikarya</taxon>
        <taxon>Ascomycota</taxon>
        <taxon>Pezizomycotina</taxon>
        <taxon>Eurotiomycetes</taxon>
        <taxon>Eurotiomycetidae</taxon>
        <taxon>Onygenales</taxon>
        <taxon>Ajellomycetaceae</taxon>
        <taxon>Blastomyces</taxon>
    </lineage>
</organism>
<proteinExistence type="predicted"/>